<proteinExistence type="inferred from homology"/>
<evidence type="ECO:0000256" key="7">
    <source>
        <dbReference type="SAM" id="SignalP"/>
    </source>
</evidence>
<gene>
    <name evidence="8" type="ORF">HAX54_032711</name>
</gene>
<keyword evidence="4" id="KW-0372">Hormone</keyword>
<comment type="subcellular location">
    <subcellularLocation>
        <location evidence="1">Secreted</location>
    </subcellularLocation>
</comment>
<sequence>MMERFRVCIIFFFSIFAIVIHSLSSSSSSSLYNNFKTQYQLPSIMHGTGAHHHAIASSLTRKCNGGLVGNCIDEEEEMMMESDISRRVLRGQGNYVSYGAMSRNNIPCNVRGASYYNCHGHQQINPYRRGCTQITRCARTNS</sequence>
<evidence type="ECO:0000256" key="6">
    <source>
        <dbReference type="ARBA" id="ARBA00023157"/>
    </source>
</evidence>
<feature type="signal peptide" evidence="7">
    <location>
        <begin position="1"/>
        <end position="22"/>
    </location>
</feature>
<evidence type="ECO:0000256" key="4">
    <source>
        <dbReference type="ARBA" id="ARBA00022702"/>
    </source>
</evidence>
<evidence type="ECO:0008006" key="10">
    <source>
        <dbReference type="Google" id="ProtNLM"/>
    </source>
</evidence>
<dbReference type="EMBL" id="JACEIK010004165">
    <property type="protein sequence ID" value="MCD9644489.1"/>
    <property type="molecule type" value="Genomic_DNA"/>
</dbReference>
<keyword evidence="9" id="KW-1185">Reference proteome</keyword>
<protein>
    <recommendedName>
        <fullName evidence="10">Rapid ALkalinization Factor</fullName>
    </recommendedName>
</protein>
<evidence type="ECO:0000313" key="8">
    <source>
        <dbReference type="EMBL" id="MCD9644489.1"/>
    </source>
</evidence>
<evidence type="ECO:0000256" key="1">
    <source>
        <dbReference type="ARBA" id="ARBA00004613"/>
    </source>
</evidence>
<accession>A0ABS8VC98</accession>
<evidence type="ECO:0000256" key="2">
    <source>
        <dbReference type="ARBA" id="ARBA00009178"/>
    </source>
</evidence>
<evidence type="ECO:0000313" key="9">
    <source>
        <dbReference type="Proteomes" id="UP000823775"/>
    </source>
</evidence>
<dbReference type="InterPro" id="IPR008801">
    <property type="entry name" value="RALF"/>
</dbReference>
<keyword evidence="3" id="KW-0964">Secreted</keyword>
<evidence type="ECO:0000256" key="5">
    <source>
        <dbReference type="ARBA" id="ARBA00022729"/>
    </source>
</evidence>
<feature type="chain" id="PRO_5046269326" description="Rapid ALkalinization Factor" evidence="7">
    <location>
        <begin position="23"/>
        <end position="142"/>
    </location>
</feature>
<comment type="similarity">
    <text evidence="2">Belongs to the plant rapid alkalinization factor (RALF) family.</text>
</comment>
<keyword evidence="5 7" id="KW-0732">Signal</keyword>
<keyword evidence="6" id="KW-1015">Disulfide bond</keyword>
<reference evidence="8 9" key="1">
    <citation type="journal article" date="2021" name="BMC Genomics">
        <title>Datura genome reveals duplications of psychoactive alkaloid biosynthetic genes and high mutation rate following tissue culture.</title>
        <authorList>
            <person name="Rajewski A."/>
            <person name="Carter-House D."/>
            <person name="Stajich J."/>
            <person name="Litt A."/>
        </authorList>
    </citation>
    <scope>NUCLEOTIDE SEQUENCE [LARGE SCALE GENOMIC DNA]</scope>
    <source>
        <strain evidence="8">AR-01</strain>
    </source>
</reference>
<dbReference type="PANTHER" id="PTHR33136:SF95">
    <property type="entry name" value="PROTEIN RALF-LIKE 33-RELATED"/>
    <property type="match status" value="1"/>
</dbReference>
<evidence type="ECO:0000256" key="3">
    <source>
        <dbReference type="ARBA" id="ARBA00022525"/>
    </source>
</evidence>
<organism evidence="8 9">
    <name type="scientific">Datura stramonium</name>
    <name type="common">Jimsonweed</name>
    <name type="synonym">Common thornapple</name>
    <dbReference type="NCBI Taxonomy" id="4076"/>
    <lineage>
        <taxon>Eukaryota</taxon>
        <taxon>Viridiplantae</taxon>
        <taxon>Streptophyta</taxon>
        <taxon>Embryophyta</taxon>
        <taxon>Tracheophyta</taxon>
        <taxon>Spermatophyta</taxon>
        <taxon>Magnoliopsida</taxon>
        <taxon>eudicotyledons</taxon>
        <taxon>Gunneridae</taxon>
        <taxon>Pentapetalae</taxon>
        <taxon>asterids</taxon>
        <taxon>lamiids</taxon>
        <taxon>Solanales</taxon>
        <taxon>Solanaceae</taxon>
        <taxon>Solanoideae</taxon>
        <taxon>Datureae</taxon>
        <taxon>Datura</taxon>
    </lineage>
</organism>
<dbReference type="Proteomes" id="UP000823775">
    <property type="component" value="Unassembled WGS sequence"/>
</dbReference>
<dbReference type="Pfam" id="PF05498">
    <property type="entry name" value="RALF"/>
    <property type="match status" value="1"/>
</dbReference>
<name>A0ABS8VC98_DATST</name>
<dbReference type="PANTHER" id="PTHR33136">
    <property type="entry name" value="RAPID ALKALINIZATION FACTOR-LIKE"/>
    <property type="match status" value="1"/>
</dbReference>
<comment type="caution">
    <text evidence="8">The sequence shown here is derived from an EMBL/GenBank/DDBJ whole genome shotgun (WGS) entry which is preliminary data.</text>
</comment>